<comment type="function">
    <text evidence="11">Participates in chain elongation of fatty acids. Catalyzes the reduction of trans-2-enoyl-CoAs of varying chain lengths from 6:1 to 16:1, having maximum activity with 10:1 CoA. Has no 2,4-dienoyl-CoA reductase activity.</text>
</comment>
<keyword evidence="8" id="KW-0443">Lipid metabolism</keyword>
<keyword evidence="22" id="KW-1185">Reference proteome</keyword>
<evidence type="ECO:0000256" key="4">
    <source>
        <dbReference type="ARBA" id="ARBA00022553"/>
    </source>
</evidence>
<evidence type="ECO:0000256" key="10">
    <source>
        <dbReference type="ARBA" id="ARBA00023160"/>
    </source>
</evidence>
<evidence type="ECO:0000256" key="8">
    <source>
        <dbReference type="ARBA" id="ARBA00023098"/>
    </source>
</evidence>
<keyword evidence="10" id="KW-0275">Fatty acid biosynthesis</keyword>
<comment type="catalytic activity">
    <reaction evidence="18">
        <text>a (2E)-enoyl-CoA + NADPH + H(+) = a 2,3-saturated acyl-CoA + NADP(+)</text>
        <dbReference type="Rhea" id="RHEA:33763"/>
        <dbReference type="ChEBI" id="CHEBI:15378"/>
        <dbReference type="ChEBI" id="CHEBI:57783"/>
        <dbReference type="ChEBI" id="CHEBI:58349"/>
        <dbReference type="ChEBI" id="CHEBI:58856"/>
        <dbReference type="ChEBI" id="CHEBI:65111"/>
        <dbReference type="EC" id="1.3.1.38"/>
    </reaction>
    <physiologicalReaction direction="left-to-right" evidence="18">
        <dbReference type="Rhea" id="RHEA:33764"/>
    </physiologicalReaction>
</comment>
<comment type="catalytic activity">
    <reaction evidence="20">
        <text>(2E)-octenoyl-CoA + NADPH + H(+) = octanoyl-CoA + NADP(+)</text>
        <dbReference type="Rhea" id="RHEA:44952"/>
        <dbReference type="ChEBI" id="CHEBI:15378"/>
        <dbReference type="ChEBI" id="CHEBI:57386"/>
        <dbReference type="ChEBI" id="CHEBI:57783"/>
        <dbReference type="ChEBI" id="CHEBI:58349"/>
        <dbReference type="ChEBI" id="CHEBI:62242"/>
    </reaction>
    <physiologicalReaction direction="left-to-right" evidence="20">
        <dbReference type="Rhea" id="RHEA:44953"/>
    </physiologicalReaction>
</comment>
<name>A0ABX1MKX8_9RHOO</name>
<comment type="catalytic activity">
    <reaction evidence="17">
        <text>(2E)-hexenoyl-CoA + NADPH + H(+) = hexanoyl-CoA + NADP(+)</text>
        <dbReference type="Rhea" id="RHEA:44956"/>
        <dbReference type="ChEBI" id="CHEBI:15378"/>
        <dbReference type="ChEBI" id="CHEBI:57783"/>
        <dbReference type="ChEBI" id="CHEBI:58349"/>
        <dbReference type="ChEBI" id="CHEBI:62077"/>
        <dbReference type="ChEBI" id="CHEBI:62620"/>
    </reaction>
    <physiologicalReaction direction="left-to-right" evidence="17">
        <dbReference type="Rhea" id="RHEA:44957"/>
    </physiologicalReaction>
</comment>
<dbReference type="PRINTS" id="PR00080">
    <property type="entry name" value="SDRFAMILY"/>
</dbReference>
<dbReference type="EMBL" id="WTVR01000014">
    <property type="protein sequence ID" value="NMF88622.1"/>
    <property type="molecule type" value="Genomic_DNA"/>
</dbReference>
<reference evidence="21 22" key="1">
    <citation type="submission" date="2019-12" db="EMBL/GenBank/DDBJ databases">
        <title>Comparative genomics gives insights into the taxonomy of the Azoarcus-Aromatoleum group and reveals separate origins of nif in the plant-associated Azoarcus and non-plant-associated Aromatoleum sub-groups.</title>
        <authorList>
            <person name="Lafos M."/>
            <person name="Maluk M."/>
            <person name="Batista M."/>
            <person name="Junghare M."/>
            <person name="Carmona M."/>
            <person name="Faoro H."/>
            <person name="Cruz L.M."/>
            <person name="Battistoni F."/>
            <person name="De Souza E."/>
            <person name="Pedrosa F."/>
            <person name="Chen W.-M."/>
            <person name="Poole P.S."/>
            <person name="Dixon R.A."/>
            <person name="James E.K."/>
        </authorList>
    </citation>
    <scope>NUCLEOTIDE SEQUENCE [LARGE SCALE GENOMIC DNA]</scope>
    <source>
        <strain evidence="21 22">ToN1</strain>
    </source>
</reference>
<evidence type="ECO:0000256" key="3">
    <source>
        <dbReference type="ARBA" id="ARBA00022516"/>
    </source>
</evidence>
<comment type="catalytic activity">
    <reaction evidence="16">
        <text>(2E)-tetradecenoyl-CoA + NADPH + H(+) = tetradecanoyl-CoA + NADP(+)</text>
        <dbReference type="Rhea" id="RHEA:44968"/>
        <dbReference type="ChEBI" id="CHEBI:15378"/>
        <dbReference type="ChEBI" id="CHEBI:57385"/>
        <dbReference type="ChEBI" id="CHEBI:57783"/>
        <dbReference type="ChEBI" id="CHEBI:58349"/>
        <dbReference type="ChEBI" id="CHEBI:61405"/>
    </reaction>
    <physiologicalReaction direction="left-to-right" evidence="16">
        <dbReference type="Rhea" id="RHEA:44969"/>
    </physiologicalReaction>
</comment>
<evidence type="ECO:0000256" key="14">
    <source>
        <dbReference type="ARBA" id="ARBA00041063"/>
    </source>
</evidence>
<evidence type="ECO:0000256" key="6">
    <source>
        <dbReference type="ARBA" id="ARBA00022857"/>
    </source>
</evidence>
<dbReference type="InterPro" id="IPR002347">
    <property type="entry name" value="SDR_fam"/>
</dbReference>
<keyword evidence="7" id="KW-0560">Oxidoreductase</keyword>
<dbReference type="Proteomes" id="UP000652074">
    <property type="component" value="Unassembled WGS sequence"/>
</dbReference>
<keyword evidence="9" id="KW-0576">Peroxisome</keyword>
<gene>
    <name evidence="21" type="ORF">GPA26_09005</name>
</gene>
<evidence type="ECO:0000256" key="12">
    <source>
        <dbReference type="ARBA" id="ARBA00038622"/>
    </source>
</evidence>
<accession>A0ABX1MKX8</accession>
<evidence type="ECO:0000313" key="22">
    <source>
        <dbReference type="Proteomes" id="UP000652074"/>
    </source>
</evidence>
<dbReference type="Pfam" id="PF13561">
    <property type="entry name" value="adh_short_C2"/>
    <property type="match status" value="1"/>
</dbReference>
<dbReference type="InterPro" id="IPR052388">
    <property type="entry name" value="Peroxisomal_t2-enoyl-CoA_red"/>
</dbReference>
<comment type="catalytic activity">
    <reaction evidence="19">
        <text>(2E)-decenoyl-CoA + NADPH + H(+) = decanoyl-CoA + NADP(+)</text>
        <dbReference type="Rhea" id="RHEA:44960"/>
        <dbReference type="ChEBI" id="CHEBI:15378"/>
        <dbReference type="ChEBI" id="CHEBI:57783"/>
        <dbReference type="ChEBI" id="CHEBI:58349"/>
        <dbReference type="ChEBI" id="CHEBI:61406"/>
        <dbReference type="ChEBI" id="CHEBI:61430"/>
    </reaction>
    <physiologicalReaction direction="left-to-right" evidence="19">
        <dbReference type="Rhea" id="RHEA:44961"/>
    </physiologicalReaction>
</comment>
<keyword evidence="6" id="KW-0521">NADP</keyword>
<dbReference type="PRINTS" id="PR00081">
    <property type="entry name" value="GDHRDH"/>
</dbReference>
<comment type="catalytic activity">
    <reaction evidence="15">
        <text>(2E)-dodecenoyl-CoA + NADPH + H(+) = dodecanoyl-CoA + NADP(+)</text>
        <dbReference type="Rhea" id="RHEA:44964"/>
        <dbReference type="ChEBI" id="CHEBI:15378"/>
        <dbReference type="ChEBI" id="CHEBI:57330"/>
        <dbReference type="ChEBI" id="CHEBI:57375"/>
        <dbReference type="ChEBI" id="CHEBI:57783"/>
        <dbReference type="ChEBI" id="CHEBI:58349"/>
    </reaction>
    <physiologicalReaction direction="left-to-right" evidence="15">
        <dbReference type="Rhea" id="RHEA:44965"/>
    </physiologicalReaction>
</comment>
<evidence type="ECO:0000256" key="19">
    <source>
        <dbReference type="ARBA" id="ARBA00049386"/>
    </source>
</evidence>
<comment type="subcellular location">
    <subcellularLocation>
        <location evidence="1">Peroxisome</location>
    </subcellularLocation>
</comment>
<evidence type="ECO:0000256" key="7">
    <source>
        <dbReference type="ARBA" id="ARBA00023002"/>
    </source>
</evidence>
<comment type="pathway">
    <text evidence="2">Lipid metabolism.</text>
</comment>
<sequence>MFKDDLLKEKKILVTGGGTGLGKAIGKRYLELGAQLVICGRRKEVLDATAEEFRAALGDTCSKIETISCDIRDGEAVEAMMDEIWREGPLDVLVNNAAANFIARSEKLSHRAVDSVLDTTLHGTLYCTIAAGRRWIEGGRPGNVISTVSTPSFTGSAFTVPSAACKAGVLAMTRSLAVEWGPKDIRLNAVAPGLFPTPGAWEQLYPPGSQVERQESSVPLRRFGDHAELANLFAYLASDGSGYVTGDLVVMDGGRWMQGVGGPSFRAMQDWSDEQWDAMRSKGAK</sequence>
<proteinExistence type="predicted"/>
<evidence type="ECO:0000313" key="21">
    <source>
        <dbReference type="EMBL" id="NMF88622.1"/>
    </source>
</evidence>
<evidence type="ECO:0000256" key="5">
    <source>
        <dbReference type="ARBA" id="ARBA00022832"/>
    </source>
</evidence>
<keyword evidence="4" id="KW-0597">Phosphoprotein</keyword>
<evidence type="ECO:0000256" key="2">
    <source>
        <dbReference type="ARBA" id="ARBA00005189"/>
    </source>
</evidence>
<evidence type="ECO:0000256" key="20">
    <source>
        <dbReference type="ARBA" id="ARBA00049559"/>
    </source>
</evidence>
<dbReference type="Gene3D" id="3.40.50.720">
    <property type="entry name" value="NAD(P)-binding Rossmann-like Domain"/>
    <property type="match status" value="1"/>
</dbReference>
<evidence type="ECO:0000256" key="9">
    <source>
        <dbReference type="ARBA" id="ARBA00023140"/>
    </source>
</evidence>
<evidence type="ECO:0000256" key="17">
    <source>
        <dbReference type="ARBA" id="ARBA00049108"/>
    </source>
</evidence>
<organism evidence="21 22">
    <name type="scientific">Aromatoleum petrolei</name>
    <dbReference type="NCBI Taxonomy" id="76116"/>
    <lineage>
        <taxon>Bacteria</taxon>
        <taxon>Pseudomonadati</taxon>
        <taxon>Pseudomonadota</taxon>
        <taxon>Betaproteobacteria</taxon>
        <taxon>Rhodocyclales</taxon>
        <taxon>Rhodocyclaceae</taxon>
        <taxon>Aromatoleum</taxon>
    </lineage>
</organism>
<evidence type="ECO:0000256" key="15">
    <source>
        <dbReference type="ARBA" id="ARBA00047570"/>
    </source>
</evidence>
<evidence type="ECO:0000256" key="1">
    <source>
        <dbReference type="ARBA" id="ARBA00004275"/>
    </source>
</evidence>
<dbReference type="EC" id="1.3.1.38" evidence="13"/>
<dbReference type="CDD" id="cd05369">
    <property type="entry name" value="TER_DECR_SDR_a"/>
    <property type="match status" value="1"/>
</dbReference>
<keyword evidence="5" id="KW-0276">Fatty acid metabolism</keyword>
<evidence type="ECO:0000256" key="16">
    <source>
        <dbReference type="ARBA" id="ARBA00048686"/>
    </source>
</evidence>
<comment type="subunit">
    <text evidence="12">Interacts with PEX5, probably required to target it into peroxisomes.</text>
</comment>
<evidence type="ECO:0000256" key="18">
    <source>
        <dbReference type="ARBA" id="ARBA00049251"/>
    </source>
</evidence>
<evidence type="ECO:0000256" key="13">
    <source>
        <dbReference type="ARBA" id="ARBA00038849"/>
    </source>
</evidence>
<protein>
    <recommendedName>
        <fullName evidence="14">Peroxisomal trans-2-enoyl-CoA reductase</fullName>
        <ecNumber evidence="13">1.3.1.38</ecNumber>
    </recommendedName>
</protein>
<dbReference type="RefSeq" id="WP_169206038.1">
    <property type="nucleotide sequence ID" value="NZ_CP059560.1"/>
</dbReference>
<evidence type="ECO:0000256" key="11">
    <source>
        <dbReference type="ARBA" id="ARBA00037124"/>
    </source>
</evidence>
<dbReference type="PANTHER" id="PTHR24317">
    <property type="entry name" value="PEROXISOMAL TRANS-2-ENOYL-COA REDUCTASE"/>
    <property type="match status" value="1"/>
</dbReference>
<dbReference type="SUPFAM" id="SSF51735">
    <property type="entry name" value="NAD(P)-binding Rossmann-fold domains"/>
    <property type="match status" value="1"/>
</dbReference>
<dbReference type="PANTHER" id="PTHR24317:SF7">
    <property type="entry name" value="PEROXISOMAL TRANS-2-ENOYL-COA REDUCTASE"/>
    <property type="match status" value="1"/>
</dbReference>
<comment type="caution">
    <text evidence="21">The sequence shown here is derived from an EMBL/GenBank/DDBJ whole genome shotgun (WGS) entry which is preliminary data.</text>
</comment>
<keyword evidence="3" id="KW-0444">Lipid biosynthesis</keyword>
<dbReference type="InterPro" id="IPR036291">
    <property type="entry name" value="NAD(P)-bd_dom_sf"/>
</dbReference>